<dbReference type="PANTHER" id="PTHR30537">
    <property type="entry name" value="HTH-TYPE TRANSCRIPTIONAL REGULATOR"/>
    <property type="match status" value="1"/>
</dbReference>
<organism evidence="6 7">
    <name type="scientific">Silvimonas terrae</name>
    <dbReference type="NCBI Taxonomy" id="300266"/>
    <lineage>
        <taxon>Bacteria</taxon>
        <taxon>Pseudomonadati</taxon>
        <taxon>Pseudomonadota</taxon>
        <taxon>Betaproteobacteria</taxon>
        <taxon>Neisseriales</taxon>
        <taxon>Chitinibacteraceae</taxon>
        <taxon>Silvimonas</taxon>
    </lineage>
</organism>
<dbReference type="Gene3D" id="1.10.10.10">
    <property type="entry name" value="Winged helix-like DNA-binding domain superfamily/Winged helix DNA-binding domain"/>
    <property type="match status" value="1"/>
</dbReference>
<keyword evidence="2" id="KW-0805">Transcription regulation</keyword>
<evidence type="ECO:0000256" key="4">
    <source>
        <dbReference type="ARBA" id="ARBA00023163"/>
    </source>
</evidence>
<evidence type="ECO:0000256" key="3">
    <source>
        <dbReference type="ARBA" id="ARBA00023125"/>
    </source>
</evidence>
<proteinExistence type="inferred from homology"/>
<dbReference type="CDD" id="cd08474">
    <property type="entry name" value="PBP2_CrgA_like_5"/>
    <property type="match status" value="1"/>
</dbReference>
<dbReference type="RefSeq" id="WP_184103054.1">
    <property type="nucleotide sequence ID" value="NZ_JACHHN010000011.1"/>
</dbReference>
<sequence length="309" mass="34901">MKQNLKIDPAQLPALLAFERVARHGNFSKAADEMGVSPSALSQTIRNLEARTGIHLLNRTTRRVSVTEAGLRLLSGVTPGLAQIEAALIDLEDLREQPAGTLRINLPRLAYRIIIAPYLAVFMQAYPDLHVEFRLDEGLSDIVGEGSDAGIRFGESVARDMVAVRIGGKRRIAVAATPDYLDRHGRPQVPEDLFNHNCLRYRFITSGRLYAWEFTRDGREFEIGLEGRLVYNDIYDMVDAARLGLGIVHITEDVIAGDLASGRLERVLADWCAPFDGFFLYYPNRAWMPRKLRVFIDWFQRVNQMPQHP</sequence>
<dbReference type="FunFam" id="1.10.10.10:FF:000001">
    <property type="entry name" value="LysR family transcriptional regulator"/>
    <property type="match status" value="1"/>
</dbReference>
<dbReference type="GO" id="GO:0043565">
    <property type="term" value="F:sequence-specific DNA binding"/>
    <property type="evidence" value="ECO:0007669"/>
    <property type="project" value="TreeGrafter"/>
</dbReference>
<evidence type="ECO:0000313" key="6">
    <source>
        <dbReference type="EMBL" id="MBB5193408.1"/>
    </source>
</evidence>
<accession>A0A840RLK3</accession>
<keyword evidence="3 6" id="KW-0238">DNA-binding</keyword>
<dbReference type="PANTHER" id="PTHR30537:SF1">
    <property type="entry name" value="HTH-TYPE TRANSCRIPTIONAL REGULATOR PGRR"/>
    <property type="match status" value="1"/>
</dbReference>
<dbReference type="Gene3D" id="3.40.190.290">
    <property type="match status" value="1"/>
</dbReference>
<protein>
    <submittedName>
        <fullName evidence="6">DNA-binding transcriptional LysR family regulator</fullName>
    </submittedName>
</protein>
<name>A0A840RLK3_9NEIS</name>
<dbReference type="SUPFAM" id="SSF46785">
    <property type="entry name" value="Winged helix' DNA-binding domain"/>
    <property type="match status" value="1"/>
</dbReference>
<keyword evidence="7" id="KW-1185">Reference proteome</keyword>
<dbReference type="GO" id="GO:0003700">
    <property type="term" value="F:DNA-binding transcription factor activity"/>
    <property type="evidence" value="ECO:0007669"/>
    <property type="project" value="InterPro"/>
</dbReference>
<dbReference type="Pfam" id="PF00126">
    <property type="entry name" value="HTH_1"/>
    <property type="match status" value="1"/>
</dbReference>
<feature type="domain" description="HTH lysR-type" evidence="5">
    <location>
        <begin position="12"/>
        <end position="67"/>
    </location>
</feature>
<evidence type="ECO:0000256" key="1">
    <source>
        <dbReference type="ARBA" id="ARBA00009437"/>
    </source>
</evidence>
<dbReference type="Pfam" id="PF03466">
    <property type="entry name" value="LysR_substrate"/>
    <property type="match status" value="1"/>
</dbReference>
<comment type="caution">
    <text evidence="6">The sequence shown here is derived from an EMBL/GenBank/DDBJ whole genome shotgun (WGS) entry which is preliminary data.</text>
</comment>
<dbReference type="EMBL" id="JACHHN010000011">
    <property type="protein sequence ID" value="MBB5193408.1"/>
    <property type="molecule type" value="Genomic_DNA"/>
</dbReference>
<dbReference type="InterPro" id="IPR036388">
    <property type="entry name" value="WH-like_DNA-bd_sf"/>
</dbReference>
<dbReference type="InterPro" id="IPR058163">
    <property type="entry name" value="LysR-type_TF_proteobact-type"/>
</dbReference>
<reference evidence="6 7" key="1">
    <citation type="submission" date="2020-08" db="EMBL/GenBank/DDBJ databases">
        <title>Genomic Encyclopedia of Type Strains, Phase IV (KMG-IV): sequencing the most valuable type-strain genomes for metagenomic binning, comparative biology and taxonomic classification.</title>
        <authorList>
            <person name="Goeker M."/>
        </authorList>
    </citation>
    <scope>NUCLEOTIDE SEQUENCE [LARGE SCALE GENOMIC DNA]</scope>
    <source>
        <strain evidence="6 7">DSM 18233</strain>
    </source>
</reference>
<evidence type="ECO:0000313" key="7">
    <source>
        <dbReference type="Proteomes" id="UP000543030"/>
    </source>
</evidence>
<keyword evidence="4" id="KW-0804">Transcription</keyword>
<dbReference type="InterPro" id="IPR036390">
    <property type="entry name" value="WH_DNA-bd_sf"/>
</dbReference>
<gene>
    <name evidence="6" type="ORF">HNQ50_004165</name>
</gene>
<dbReference type="AlphaFoldDB" id="A0A840RLK3"/>
<dbReference type="InterPro" id="IPR005119">
    <property type="entry name" value="LysR_subst-bd"/>
</dbReference>
<evidence type="ECO:0000256" key="2">
    <source>
        <dbReference type="ARBA" id="ARBA00023015"/>
    </source>
</evidence>
<dbReference type="SUPFAM" id="SSF53850">
    <property type="entry name" value="Periplasmic binding protein-like II"/>
    <property type="match status" value="1"/>
</dbReference>
<dbReference type="GO" id="GO:0006351">
    <property type="term" value="P:DNA-templated transcription"/>
    <property type="evidence" value="ECO:0007669"/>
    <property type="project" value="TreeGrafter"/>
</dbReference>
<dbReference type="Proteomes" id="UP000543030">
    <property type="component" value="Unassembled WGS sequence"/>
</dbReference>
<dbReference type="PROSITE" id="PS50931">
    <property type="entry name" value="HTH_LYSR"/>
    <property type="match status" value="1"/>
</dbReference>
<comment type="similarity">
    <text evidence="1">Belongs to the LysR transcriptional regulatory family.</text>
</comment>
<evidence type="ECO:0000259" key="5">
    <source>
        <dbReference type="PROSITE" id="PS50931"/>
    </source>
</evidence>
<dbReference type="InterPro" id="IPR000847">
    <property type="entry name" value="LysR_HTH_N"/>
</dbReference>